<organism evidence="2 3">
    <name type="scientific">Rivibacter subsaxonicus</name>
    <dbReference type="NCBI Taxonomy" id="457575"/>
    <lineage>
        <taxon>Bacteria</taxon>
        <taxon>Pseudomonadati</taxon>
        <taxon>Pseudomonadota</taxon>
        <taxon>Betaproteobacteria</taxon>
        <taxon>Burkholderiales</taxon>
        <taxon>Rivibacter</taxon>
    </lineage>
</organism>
<feature type="transmembrane region" description="Helical" evidence="1">
    <location>
        <begin position="39"/>
        <end position="56"/>
    </location>
</feature>
<gene>
    <name evidence="2" type="ORF">EV670_2845</name>
</gene>
<evidence type="ECO:0000313" key="3">
    <source>
        <dbReference type="Proteomes" id="UP000293671"/>
    </source>
</evidence>
<comment type="caution">
    <text evidence="2">The sequence shown here is derived from an EMBL/GenBank/DDBJ whole genome shotgun (WGS) entry which is preliminary data.</text>
</comment>
<dbReference type="Proteomes" id="UP000293671">
    <property type="component" value="Unassembled WGS sequence"/>
</dbReference>
<accession>A0A4Q7VGH3</accession>
<dbReference type="OrthoDB" id="573857at2"/>
<evidence type="ECO:0008006" key="4">
    <source>
        <dbReference type="Google" id="ProtNLM"/>
    </source>
</evidence>
<dbReference type="AlphaFoldDB" id="A0A4Q7VGH3"/>
<keyword evidence="3" id="KW-1185">Reference proteome</keyword>
<name>A0A4Q7VGH3_9BURK</name>
<keyword evidence="1" id="KW-0812">Transmembrane</keyword>
<proteinExistence type="predicted"/>
<keyword evidence="1" id="KW-1133">Transmembrane helix</keyword>
<evidence type="ECO:0000313" key="2">
    <source>
        <dbReference type="EMBL" id="RZT95097.1"/>
    </source>
</evidence>
<keyword evidence="1" id="KW-0472">Membrane</keyword>
<dbReference type="PROSITE" id="PS51257">
    <property type="entry name" value="PROKAR_LIPOPROTEIN"/>
    <property type="match status" value="1"/>
</dbReference>
<sequence length="116" mass="12865">MQTETKLRLVKLVHTLVWAVFAGCILAIPVLAAQGRLRVSAWLIGFVLVEVLVLGLNRMRCPLTDIAARYTTDRQENFDIYLPLWLAKHNKLIFGMLFVAGIACTLLAWASGRAGA</sequence>
<feature type="transmembrane region" description="Helical" evidence="1">
    <location>
        <begin position="92"/>
        <end position="110"/>
    </location>
</feature>
<dbReference type="EMBL" id="SHKP01000007">
    <property type="protein sequence ID" value="RZT95097.1"/>
    <property type="molecule type" value="Genomic_DNA"/>
</dbReference>
<evidence type="ECO:0000256" key="1">
    <source>
        <dbReference type="SAM" id="Phobius"/>
    </source>
</evidence>
<reference evidence="2 3" key="1">
    <citation type="submission" date="2019-02" db="EMBL/GenBank/DDBJ databases">
        <title>Genomic Encyclopedia of Type Strains, Phase IV (KMG-IV): sequencing the most valuable type-strain genomes for metagenomic binning, comparative biology and taxonomic classification.</title>
        <authorList>
            <person name="Goeker M."/>
        </authorList>
    </citation>
    <scope>NUCLEOTIDE SEQUENCE [LARGE SCALE GENOMIC DNA]</scope>
    <source>
        <strain evidence="2 3">DSM 19570</strain>
    </source>
</reference>
<protein>
    <recommendedName>
        <fullName evidence="4">Transmembrane protein</fullName>
    </recommendedName>
</protein>
<feature type="transmembrane region" description="Helical" evidence="1">
    <location>
        <begin position="12"/>
        <end position="33"/>
    </location>
</feature>
<dbReference type="RefSeq" id="WP_130433226.1">
    <property type="nucleotide sequence ID" value="NZ_SHKP01000007.1"/>
</dbReference>